<dbReference type="Gene3D" id="2.60.200.40">
    <property type="match status" value="1"/>
</dbReference>
<dbReference type="VEuPathDB" id="FungiDB:GVI51_K05819"/>
<feature type="region of interest" description="Disordered" evidence="13">
    <location>
        <begin position="617"/>
        <end position="640"/>
    </location>
</feature>
<comment type="caution">
    <text evidence="15">The sequence shown here is derived from an EMBL/GenBank/DDBJ whole genome shotgun (WGS) entry which is preliminary data.</text>
</comment>
<keyword evidence="3" id="KW-0547">Nucleotide-binding</keyword>
<keyword evidence="8" id="KW-0449">Lipoprotein</keyword>
<dbReference type="VEuPathDB" id="FungiDB:CAGL0K05995g"/>
<dbReference type="PANTHER" id="PTHR12358:SF31">
    <property type="entry name" value="ACYLGLYCEROL KINASE, MITOCHONDRIAL"/>
    <property type="match status" value="1"/>
</dbReference>
<dbReference type="VEuPathDB" id="FungiDB:GWK60_K05819"/>
<feature type="compositionally biased region" description="Polar residues" evidence="13">
    <location>
        <begin position="267"/>
        <end position="288"/>
    </location>
</feature>
<evidence type="ECO:0000313" key="16">
    <source>
        <dbReference type="Proteomes" id="UP000054886"/>
    </source>
</evidence>
<keyword evidence="7" id="KW-0472">Membrane</keyword>
<evidence type="ECO:0000256" key="7">
    <source>
        <dbReference type="ARBA" id="ARBA00023136"/>
    </source>
</evidence>
<sequence length="794" mass="88363">MIAKNRVDDDVYVTMKSKKKSKNSGRSQSVPISKNKRMISRGQLVEDGVRIVGVTSLNTFQNKAPANMRSTTTNVYRPSTMMFSNDSSYSMGVGGRQYGDESKEGPRLSIESRISSTDSFISANSYVRRSNSSVFETASLVSCVTCLSDSSYSTSSGSSSLSLASSVTGNSQKMRHRKKNHSGNDDTNNKLDTFLPINTVIPYARIINAKIFTTTPQNQNQEPRTSNDFTNQSILSRDDVSSQASKFISVPDDRPRRKSFKRKPSNARITSMTSIDGDTDNNPFSIQPSSTSASASRTTTNNDNNDNVDLKNPFNTNDDDNVNNSKVSVKESEILYEGSQDEMENIKSLHLIEITFAKPRRQDVVPKKIVIAIETTELLRGPSEIVDAIMDRSYKGTKQSRSILAIINPFGGKGKAKKLFMTKAKPLLSASRSTVEIKYTKYPQEAIDIAREMDISKYDTIVCASGDGIPYEVINGLYRRPDRVEAFNKLAITQLPCGSGNAMSVSCHWTNNPSYAALCLLKSVEARIDLMCCSQPSYADEYPKLSFLSQTYGVIAESDINTEFIRWMGPARFELGVAFNVLQRKKYPCDLYVKYAAKSKNDLKVHYLEHKNQGSLTFEGDLNEESPETEDTKQISKSNENEISNEITENSFKLKYPLKDGVPDDWERLDPSISNNIGIFYTGKMPYIAADTKFFPAALPSDGTIDMVVTDARTSVTRMAPILLALDKGSHVLQPEVIHSKILAYKLIPKLNHGLFSVDGEKFPLEPLQVEVLPRLCKTLLRNGSYVDTEFDTM</sequence>
<feature type="compositionally biased region" description="Low complexity" evidence="13">
    <location>
        <begin position="289"/>
        <end position="307"/>
    </location>
</feature>
<dbReference type="GO" id="GO:0046512">
    <property type="term" value="P:sphingosine biosynthetic process"/>
    <property type="evidence" value="ECO:0007669"/>
    <property type="project" value="TreeGrafter"/>
</dbReference>
<dbReference type="InterPro" id="IPR017438">
    <property type="entry name" value="ATP-NAD_kinase_N"/>
</dbReference>
<feature type="compositionally biased region" description="Polar residues" evidence="13">
    <location>
        <begin position="214"/>
        <end position="246"/>
    </location>
</feature>
<keyword evidence="8" id="KW-0564">Palmitate</keyword>
<evidence type="ECO:0000256" key="3">
    <source>
        <dbReference type="ARBA" id="ARBA00022741"/>
    </source>
</evidence>
<dbReference type="GO" id="GO:0016020">
    <property type="term" value="C:membrane"/>
    <property type="evidence" value="ECO:0007669"/>
    <property type="project" value="EnsemblFungi"/>
</dbReference>
<dbReference type="SUPFAM" id="SSF111331">
    <property type="entry name" value="NAD kinase/diacylglycerol kinase-like"/>
    <property type="match status" value="1"/>
</dbReference>
<evidence type="ECO:0000256" key="12">
    <source>
        <dbReference type="ARBA" id="ARBA00052914"/>
    </source>
</evidence>
<keyword evidence="4 15" id="KW-0418">Kinase</keyword>
<evidence type="ECO:0000256" key="9">
    <source>
        <dbReference type="ARBA" id="ARBA00043822"/>
    </source>
</evidence>
<evidence type="ECO:0000259" key="14">
    <source>
        <dbReference type="PROSITE" id="PS50146"/>
    </source>
</evidence>
<comment type="catalytic activity">
    <reaction evidence="12">
        <text>sphinganine + ATP = sphinganine 1-phosphate + ADP + H(+)</text>
        <dbReference type="Rhea" id="RHEA:15465"/>
        <dbReference type="ChEBI" id="CHEBI:15378"/>
        <dbReference type="ChEBI" id="CHEBI:30616"/>
        <dbReference type="ChEBI" id="CHEBI:57817"/>
        <dbReference type="ChEBI" id="CHEBI:57939"/>
        <dbReference type="ChEBI" id="CHEBI:456216"/>
        <dbReference type="EC" id="2.7.1.91"/>
    </reaction>
    <physiologicalReaction direction="left-to-right" evidence="12">
        <dbReference type="Rhea" id="RHEA:15466"/>
    </physiologicalReaction>
</comment>
<dbReference type="InterPro" id="IPR001206">
    <property type="entry name" value="Diacylglycerol_kinase_cat_dom"/>
</dbReference>
<feature type="compositionally biased region" description="Basic residues" evidence="13">
    <location>
        <begin position="256"/>
        <end position="265"/>
    </location>
</feature>
<dbReference type="GO" id="GO:0008481">
    <property type="term" value="F:sphingosine kinase activity"/>
    <property type="evidence" value="ECO:0007669"/>
    <property type="project" value="UniProtKB-EC"/>
</dbReference>
<dbReference type="Pfam" id="PF00781">
    <property type="entry name" value="DAGK_cat"/>
    <property type="match status" value="1"/>
</dbReference>
<comment type="subcellular location">
    <subcellularLocation>
        <location evidence="1">Endomembrane system</location>
    </subcellularLocation>
</comment>
<dbReference type="GO" id="GO:0019722">
    <property type="term" value="P:calcium-mediated signaling"/>
    <property type="evidence" value="ECO:0007669"/>
    <property type="project" value="EnsemblFungi"/>
</dbReference>
<keyword evidence="6" id="KW-0443">Lipid metabolism</keyword>
<dbReference type="InterPro" id="IPR050187">
    <property type="entry name" value="Lipid_Phosphate_FormReg"/>
</dbReference>
<dbReference type="PANTHER" id="PTHR12358">
    <property type="entry name" value="SPHINGOSINE KINASE"/>
    <property type="match status" value="1"/>
</dbReference>
<evidence type="ECO:0000256" key="2">
    <source>
        <dbReference type="ARBA" id="ARBA00022679"/>
    </source>
</evidence>
<keyword evidence="2" id="KW-0808">Transferase</keyword>
<protein>
    <recommendedName>
        <fullName evidence="10">sphingosine kinase</fullName>
        <ecNumber evidence="10">2.7.1.91</ecNumber>
    </recommendedName>
</protein>
<evidence type="ECO:0000313" key="15">
    <source>
        <dbReference type="EMBL" id="KTA95681.1"/>
    </source>
</evidence>
<comment type="catalytic activity">
    <reaction evidence="9">
        <text>a sphingoid base + ATP = a sphingoid 1-phosphate + ADP + H(+)</text>
        <dbReference type="Rhea" id="RHEA:51496"/>
        <dbReference type="ChEBI" id="CHEBI:15378"/>
        <dbReference type="ChEBI" id="CHEBI:30616"/>
        <dbReference type="ChEBI" id="CHEBI:76941"/>
        <dbReference type="ChEBI" id="CHEBI:84410"/>
        <dbReference type="ChEBI" id="CHEBI:456216"/>
        <dbReference type="EC" id="2.7.1.91"/>
    </reaction>
</comment>
<dbReference type="EMBL" id="LLZZ01000183">
    <property type="protein sequence ID" value="KTA95681.1"/>
    <property type="molecule type" value="Genomic_DNA"/>
</dbReference>
<accession>A0A0W0DIA7</accession>
<evidence type="ECO:0000256" key="4">
    <source>
        <dbReference type="ARBA" id="ARBA00022777"/>
    </source>
</evidence>
<gene>
    <name evidence="15" type="ORF">AO440_003506</name>
</gene>
<feature type="region of interest" description="Disordered" evidence="13">
    <location>
        <begin position="214"/>
        <end position="324"/>
    </location>
</feature>
<dbReference type="GO" id="GO:0005794">
    <property type="term" value="C:Golgi apparatus"/>
    <property type="evidence" value="ECO:0007669"/>
    <property type="project" value="EnsemblFungi"/>
</dbReference>
<keyword evidence="5" id="KW-0067">ATP-binding</keyword>
<comment type="catalytic activity">
    <reaction evidence="11">
        <text>(4R)-hydroxysphinganine + ATP = (4R)-hydroxysphinganine 1-phosphate + ADP + H(+)</text>
        <dbReference type="Rhea" id="RHEA:33563"/>
        <dbReference type="ChEBI" id="CHEBI:15378"/>
        <dbReference type="ChEBI" id="CHEBI:30616"/>
        <dbReference type="ChEBI" id="CHEBI:64124"/>
        <dbReference type="ChEBI" id="CHEBI:64795"/>
        <dbReference type="ChEBI" id="CHEBI:456216"/>
        <dbReference type="EC" id="2.7.1.91"/>
    </reaction>
    <physiologicalReaction direction="left-to-right" evidence="11">
        <dbReference type="Rhea" id="RHEA:33564"/>
    </physiologicalReaction>
</comment>
<dbReference type="GO" id="GO:0009408">
    <property type="term" value="P:response to heat"/>
    <property type="evidence" value="ECO:0007669"/>
    <property type="project" value="EnsemblFungi"/>
</dbReference>
<feature type="region of interest" description="Disordered" evidence="13">
    <location>
        <begin position="15"/>
        <end position="36"/>
    </location>
</feature>
<dbReference type="EC" id="2.7.1.91" evidence="10"/>
<name>A0A0W0DIA7_CANGB</name>
<evidence type="ECO:0000256" key="5">
    <source>
        <dbReference type="ARBA" id="ARBA00022840"/>
    </source>
</evidence>
<dbReference type="PROSITE" id="PS50146">
    <property type="entry name" value="DAGK"/>
    <property type="match status" value="1"/>
</dbReference>
<dbReference type="Proteomes" id="UP000054886">
    <property type="component" value="Unassembled WGS sequence"/>
</dbReference>
<evidence type="ECO:0000256" key="11">
    <source>
        <dbReference type="ARBA" id="ARBA00052341"/>
    </source>
</evidence>
<dbReference type="FunFam" id="3.40.50.10330:FF:000005">
    <property type="entry name" value="Sphingosine kinase 2"/>
    <property type="match status" value="1"/>
</dbReference>
<evidence type="ECO:0000256" key="13">
    <source>
        <dbReference type="SAM" id="MobiDB-lite"/>
    </source>
</evidence>
<feature type="compositionally biased region" description="Low complexity" evidence="13">
    <location>
        <begin position="151"/>
        <end position="166"/>
    </location>
</feature>
<dbReference type="AlphaFoldDB" id="A0A0W0DIA7"/>
<evidence type="ECO:0000256" key="10">
    <source>
        <dbReference type="ARBA" id="ARBA00044037"/>
    </source>
</evidence>
<feature type="region of interest" description="Disordered" evidence="13">
    <location>
        <begin position="151"/>
        <end position="191"/>
    </location>
</feature>
<dbReference type="SMART" id="SM00046">
    <property type="entry name" value="DAGKc"/>
    <property type="match status" value="1"/>
</dbReference>
<dbReference type="InterPro" id="IPR016064">
    <property type="entry name" value="NAD/diacylglycerol_kinase_sf"/>
</dbReference>
<dbReference type="VEuPathDB" id="FungiDB:B1J91_K05995g"/>
<reference evidence="15 16" key="1">
    <citation type="submission" date="2015-10" db="EMBL/GenBank/DDBJ databases">
        <title>Draft genomes sequences of Candida glabrata isolates 1A, 1B, 2A, 2B, 3A and 3B.</title>
        <authorList>
            <person name="Haavelsrud O.E."/>
            <person name="Gaustad P."/>
        </authorList>
    </citation>
    <scope>NUCLEOTIDE SEQUENCE [LARGE SCALE GENOMIC DNA]</scope>
    <source>
        <strain evidence="15">910700640</strain>
    </source>
</reference>
<keyword evidence="6" id="KW-0746">Sphingolipid metabolism</keyword>
<evidence type="ECO:0000256" key="6">
    <source>
        <dbReference type="ARBA" id="ARBA00022919"/>
    </source>
</evidence>
<organism evidence="15 16">
    <name type="scientific">Candida glabrata</name>
    <name type="common">Yeast</name>
    <name type="synonym">Torulopsis glabrata</name>
    <dbReference type="NCBI Taxonomy" id="5478"/>
    <lineage>
        <taxon>Eukaryota</taxon>
        <taxon>Fungi</taxon>
        <taxon>Dikarya</taxon>
        <taxon>Ascomycota</taxon>
        <taxon>Saccharomycotina</taxon>
        <taxon>Saccharomycetes</taxon>
        <taxon>Saccharomycetales</taxon>
        <taxon>Saccharomycetaceae</taxon>
        <taxon>Nakaseomyces</taxon>
    </lineage>
</organism>
<evidence type="ECO:0000256" key="1">
    <source>
        <dbReference type="ARBA" id="ARBA00004308"/>
    </source>
</evidence>
<evidence type="ECO:0000256" key="8">
    <source>
        <dbReference type="ARBA" id="ARBA00023139"/>
    </source>
</evidence>
<feature type="domain" description="DAGKc" evidence="14">
    <location>
        <begin position="398"/>
        <end position="537"/>
    </location>
</feature>
<dbReference type="Gene3D" id="3.40.50.10330">
    <property type="entry name" value="Probable inorganic polyphosphate/atp-NAD kinase, domain 1"/>
    <property type="match status" value="1"/>
</dbReference>
<proteinExistence type="predicted"/>
<dbReference type="GO" id="GO:0005524">
    <property type="term" value="F:ATP binding"/>
    <property type="evidence" value="ECO:0007669"/>
    <property type="project" value="UniProtKB-KW"/>
</dbReference>